<accession>A0A871R4S1</accession>
<evidence type="ECO:0000256" key="4">
    <source>
        <dbReference type="ARBA" id="ARBA00022803"/>
    </source>
</evidence>
<dbReference type="GO" id="GO:0016018">
    <property type="term" value="F:cyclosporin A binding"/>
    <property type="evidence" value="ECO:0007669"/>
    <property type="project" value="TreeGrafter"/>
</dbReference>
<evidence type="ECO:0000256" key="6">
    <source>
        <dbReference type="ARBA" id="ARBA00023235"/>
    </source>
</evidence>
<feature type="compositionally biased region" description="Basic and acidic residues" evidence="7">
    <location>
        <begin position="1"/>
        <end position="10"/>
    </location>
</feature>
<dbReference type="PROSITE" id="PS50072">
    <property type="entry name" value="CSA_PPIASE_2"/>
    <property type="match status" value="1"/>
</dbReference>
<dbReference type="Gene3D" id="2.40.100.10">
    <property type="entry name" value="Cyclophilin-like"/>
    <property type="match status" value="1"/>
</dbReference>
<protein>
    <recommendedName>
        <fullName evidence="2">peptidylprolyl isomerase</fullName>
        <ecNumber evidence="2">5.2.1.8</ecNumber>
    </recommendedName>
</protein>
<evidence type="ECO:0000256" key="2">
    <source>
        <dbReference type="ARBA" id="ARBA00013194"/>
    </source>
</evidence>
<dbReference type="FunFam" id="2.40.100.10:FF:000001">
    <property type="entry name" value="Peptidyl-prolyl cis-trans isomerase"/>
    <property type="match status" value="1"/>
</dbReference>
<dbReference type="InterPro" id="IPR020892">
    <property type="entry name" value="Cyclophilin-type_PPIase_CS"/>
</dbReference>
<dbReference type="InterPro" id="IPR029000">
    <property type="entry name" value="Cyclophilin-like_dom_sf"/>
</dbReference>
<evidence type="ECO:0000256" key="7">
    <source>
        <dbReference type="SAM" id="MobiDB-lite"/>
    </source>
</evidence>
<organism evidence="9 10">
    <name type="scientific">Dekkera bruxellensis</name>
    <name type="common">Brettanomyces custersii</name>
    <dbReference type="NCBI Taxonomy" id="5007"/>
    <lineage>
        <taxon>Eukaryota</taxon>
        <taxon>Fungi</taxon>
        <taxon>Dikarya</taxon>
        <taxon>Ascomycota</taxon>
        <taxon>Saccharomycotina</taxon>
        <taxon>Pichiomycetes</taxon>
        <taxon>Pichiales</taxon>
        <taxon>Pichiaceae</taxon>
        <taxon>Brettanomyces</taxon>
    </lineage>
</organism>
<dbReference type="GO" id="GO:0003755">
    <property type="term" value="F:peptidyl-prolyl cis-trans isomerase activity"/>
    <property type="evidence" value="ECO:0007669"/>
    <property type="project" value="UniProtKB-KW"/>
</dbReference>
<dbReference type="GeneID" id="64577115"/>
<dbReference type="Proteomes" id="UP000663131">
    <property type="component" value="Chromosome 2"/>
</dbReference>
<evidence type="ECO:0000313" key="9">
    <source>
        <dbReference type="EMBL" id="QOU18132.1"/>
    </source>
</evidence>
<dbReference type="OrthoDB" id="193499at2759"/>
<dbReference type="InterPro" id="IPR002130">
    <property type="entry name" value="Cyclophilin-type_PPIase_dom"/>
</dbReference>
<feature type="domain" description="PPIase cyclophilin-type" evidence="8">
    <location>
        <begin position="30"/>
        <end position="187"/>
    </location>
</feature>
<evidence type="ECO:0000259" key="8">
    <source>
        <dbReference type="PROSITE" id="PS50072"/>
    </source>
</evidence>
<proteinExistence type="predicted"/>
<dbReference type="RefSeq" id="XP_041134626.1">
    <property type="nucleotide sequence ID" value="XM_041283674.1"/>
</dbReference>
<reference evidence="9" key="2">
    <citation type="journal article" name="BMC Genomics">
        <title>New genome assemblies reveal patterns of domestication and adaptation across Brettanomyces (Dekkera) species.</title>
        <authorList>
            <person name="Roach M.J."/>
            <person name="Borneman A.R."/>
        </authorList>
    </citation>
    <scope>NUCLEOTIDE SEQUENCE</scope>
    <source>
        <strain evidence="9">UCD 2041</strain>
    </source>
</reference>
<dbReference type="CDD" id="cd01926">
    <property type="entry name" value="cyclophilin_ABH_like"/>
    <property type="match status" value="1"/>
</dbReference>
<dbReference type="EC" id="5.2.1.8" evidence="2"/>
<keyword evidence="5" id="KW-0697">Rotamase</keyword>
<dbReference type="Gene3D" id="1.25.40.10">
    <property type="entry name" value="Tetratricopeptide repeat domain"/>
    <property type="match status" value="1"/>
</dbReference>
<evidence type="ECO:0000256" key="1">
    <source>
        <dbReference type="ARBA" id="ARBA00000971"/>
    </source>
</evidence>
<dbReference type="SUPFAM" id="SSF50891">
    <property type="entry name" value="Cyclophilin-like"/>
    <property type="match status" value="1"/>
</dbReference>
<keyword evidence="4" id="KW-0802">TPR repeat</keyword>
<dbReference type="PANTHER" id="PTHR11071:SF561">
    <property type="entry name" value="PEPTIDYL-PROLYL CIS-TRANS ISOMERASE D-RELATED"/>
    <property type="match status" value="1"/>
</dbReference>
<dbReference type="KEGG" id="bbrx:BRETT_005192"/>
<dbReference type="PROSITE" id="PS00170">
    <property type="entry name" value="CSA_PPIASE_1"/>
    <property type="match status" value="1"/>
</dbReference>
<dbReference type="AlphaFoldDB" id="A0A871R4S1"/>
<reference evidence="9" key="1">
    <citation type="submission" date="2020-10" db="EMBL/GenBank/DDBJ databases">
        <authorList>
            <person name="Palmer J.M."/>
        </authorList>
    </citation>
    <scope>NUCLEOTIDE SEQUENCE</scope>
    <source>
        <strain evidence="9">UCD 2041</strain>
    </source>
</reference>
<evidence type="ECO:0000256" key="3">
    <source>
        <dbReference type="ARBA" id="ARBA00022737"/>
    </source>
</evidence>
<evidence type="ECO:0000313" key="10">
    <source>
        <dbReference type="Proteomes" id="UP000663131"/>
    </source>
</evidence>
<dbReference type="GO" id="GO:0042026">
    <property type="term" value="P:protein refolding"/>
    <property type="evidence" value="ECO:0007669"/>
    <property type="project" value="UniProtKB-ARBA"/>
</dbReference>
<dbReference type="SUPFAM" id="SSF48452">
    <property type="entry name" value="TPR-like"/>
    <property type="match status" value="1"/>
</dbReference>
<gene>
    <name evidence="9" type="ORF">BRETT_005192</name>
</gene>
<dbReference type="PRINTS" id="PR00153">
    <property type="entry name" value="CSAPPISMRASE"/>
</dbReference>
<dbReference type="FunFam" id="1.25.40.10:FF:000029">
    <property type="entry name" value="peptidyl-prolyl cis-trans isomerase D"/>
    <property type="match status" value="1"/>
</dbReference>
<dbReference type="PANTHER" id="PTHR11071">
    <property type="entry name" value="PEPTIDYL-PROLYL CIS-TRANS ISOMERASE"/>
    <property type="match status" value="1"/>
</dbReference>
<dbReference type="Pfam" id="PF00160">
    <property type="entry name" value="Pro_isomerase"/>
    <property type="match status" value="1"/>
</dbReference>
<feature type="region of interest" description="Disordered" evidence="7">
    <location>
        <begin position="1"/>
        <end position="23"/>
    </location>
</feature>
<name>A0A871R4S1_DEKBR</name>
<sequence length="378" mass="42208">MSTEEKKEETSTPVEETPIKEDPSKRTKVYFDITIGGEKAGRIAMELFDDIVPKTAENFKELSTGEKGFGYKGCTFHRVIKSFMIQGGDFTNHNGTGGKSIYGEKFEDENFQLKHDKPFLLSMANAGKNTNGSQFFITTVPTPHLNGKHVVFGHVIAGKSVVRKIERQETDKSDKPLQDCVISDCGLLKEGDPVAFVDETGDKYEDSLEDESSVDKKDPQSVFSAVKTIKQYGTDSYKKGNLKLALEKYEKAARYLESFLPDDMPKEKITELWQLKASCYLNCSLMALKSKDAKSVLKFSKKALECEQLTEKSKAKALYRRAMGHLLGHNEEDAITDFEAAKKMCPGDAGVSRGLLKAKQGLKARREKERAAFSKAFQ</sequence>
<keyword evidence="3" id="KW-0677">Repeat</keyword>
<evidence type="ECO:0000256" key="5">
    <source>
        <dbReference type="ARBA" id="ARBA00023110"/>
    </source>
</evidence>
<dbReference type="EMBL" id="CP063130">
    <property type="protein sequence ID" value="QOU18132.1"/>
    <property type="molecule type" value="Genomic_DNA"/>
</dbReference>
<keyword evidence="6" id="KW-0413">Isomerase</keyword>
<comment type="catalytic activity">
    <reaction evidence="1">
        <text>[protein]-peptidylproline (omega=180) = [protein]-peptidylproline (omega=0)</text>
        <dbReference type="Rhea" id="RHEA:16237"/>
        <dbReference type="Rhea" id="RHEA-COMP:10747"/>
        <dbReference type="Rhea" id="RHEA-COMP:10748"/>
        <dbReference type="ChEBI" id="CHEBI:83833"/>
        <dbReference type="ChEBI" id="CHEBI:83834"/>
        <dbReference type="EC" id="5.2.1.8"/>
    </reaction>
</comment>
<dbReference type="GO" id="GO:0005737">
    <property type="term" value="C:cytoplasm"/>
    <property type="evidence" value="ECO:0007669"/>
    <property type="project" value="TreeGrafter"/>
</dbReference>
<dbReference type="InterPro" id="IPR011990">
    <property type="entry name" value="TPR-like_helical_dom_sf"/>
</dbReference>
<dbReference type="GO" id="GO:0051082">
    <property type="term" value="F:unfolded protein binding"/>
    <property type="evidence" value="ECO:0007669"/>
    <property type="project" value="UniProtKB-ARBA"/>
</dbReference>